<dbReference type="PROSITE" id="PS50088">
    <property type="entry name" value="ANK_REPEAT"/>
    <property type="match status" value="5"/>
</dbReference>
<feature type="repeat" description="ANK" evidence="3">
    <location>
        <begin position="849"/>
        <end position="881"/>
    </location>
</feature>
<dbReference type="PROSITE" id="PS50297">
    <property type="entry name" value="ANK_REP_REGION"/>
    <property type="match status" value="5"/>
</dbReference>
<evidence type="ECO:0000313" key="6">
    <source>
        <dbReference type="Proteomes" id="UP000813444"/>
    </source>
</evidence>
<dbReference type="PANTHER" id="PTHR24123">
    <property type="entry name" value="ANKYRIN REPEAT-CONTAINING"/>
    <property type="match status" value="1"/>
</dbReference>
<accession>A0A8K0SVA8</accession>
<keyword evidence="2 3" id="KW-0040">ANK repeat</keyword>
<name>A0A8K0SVA8_9HYPO</name>
<feature type="region of interest" description="Disordered" evidence="4">
    <location>
        <begin position="59"/>
        <end position="83"/>
    </location>
</feature>
<feature type="repeat" description="ANK" evidence="3">
    <location>
        <begin position="1000"/>
        <end position="1034"/>
    </location>
</feature>
<feature type="repeat" description="ANK" evidence="3">
    <location>
        <begin position="1072"/>
        <end position="1097"/>
    </location>
</feature>
<dbReference type="OrthoDB" id="539213at2759"/>
<evidence type="ECO:0000256" key="2">
    <source>
        <dbReference type="ARBA" id="ARBA00023043"/>
    </source>
</evidence>
<dbReference type="SMART" id="SM00248">
    <property type="entry name" value="ANK"/>
    <property type="match status" value="12"/>
</dbReference>
<dbReference type="SUPFAM" id="SSF48403">
    <property type="entry name" value="Ankyrin repeat"/>
    <property type="match status" value="2"/>
</dbReference>
<dbReference type="Proteomes" id="UP000813444">
    <property type="component" value="Unassembled WGS sequence"/>
</dbReference>
<feature type="repeat" description="ANK" evidence="3">
    <location>
        <begin position="1037"/>
        <end position="1069"/>
    </location>
</feature>
<sequence>MKLSDWVGISKVYSQRAQQGKTSELFNRGRRVDPIRVSRQLERYKSEIAQHVNATSVLDPGLSIRTPPPTDGAADNTPPPSAESGLFTRLEGDVSQLSSCVDVERVCISGPETTVDSVPAPGSNPVDMFTGTGVENVFQSSDWDSLGILDTSSPDITAAFVPTLENNLLDILSDTRLENDLSRSLDYASLDMMDASGPNATAMPHQAAMPQYLIHPTSDMEIRPNEPFASTLDLYSDVSNLLKAQLLATLPFFELENILAERRNNMSPSSTVSRSSFALTELSVYDRQILLAGLLGHLSKDISTSTTVPTLTSKLSKVFPGHSEGHTISVVHQFLDPTNKEALEDLFKIACYFFSNNMLTRDQRLAFMRWIMQNNYTQRLASFLTIRSPAVDGFRHGVIASIVDMQDLSLVTQLVQVGVSFNEILAQSTDIYDQKHFDDLVRYGLGQGVFRQLSGRIGTLILIRATKSEDEGLLVRLLNAPVSPDLLSGKAGGNLLCLVVQRGYLKASKALINMGCDLNSYQIGGPDSTPLGLAIWLGHTDIVKCLVNGRADLGLVSSHNREKLLPLALAVKKGEIAIITELVEGGAGFDCKINGLDIFRWSSEKNASVYRLLCRLSGREDTLDKSKVTAAKISNVTAAEIVRVADCGPGRFTSFQEKQRADLTDSLLEQALCLAIEKRLVLATSTLLSANVNPETPEFSPKKPAISRALSLKHQYGAEDENENDYHQLVELLLNAGADLNYETVVDDLFWAIHGNPSFDAEVLETLLNGGLNTEMYGPKVLHYAIEYKHTDKIALLIEKGVSPNTYVHFENLKCQTPLQYAAECGYIDYIGYFLQHGGDINMPAWSIAGMTALQVACDGNDEQTVRYLIENGADVNAPPAVTRGSTALEASLNRSNGTELFELLLKHGALMDQHHCGLSPILCRLILRETHDQNLFQHVKHVLEDGADPNYMPTNESKLWWVGFPMTPLQRAAERANLELVELLVSHRGDVNRPAGWKRGRTALQAAASHKKPQLKLVQYLLDLGAEVDAPPAADSGFTALQGASIQGHINIVLLLLERGADPNAHPALENGRTAVAGAAEHGRLDVVKVLLNAGARPYRWGKQSGFQAEIELAEKNRHFAIADLLRSHEREFCEAC</sequence>
<dbReference type="PANTHER" id="PTHR24123:SF138">
    <property type="entry name" value="NACHT DOMAIN-CONTAINING PROTEIN"/>
    <property type="match status" value="1"/>
</dbReference>
<evidence type="ECO:0000256" key="4">
    <source>
        <dbReference type="SAM" id="MobiDB-lite"/>
    </source>
</evidence>
<dbReference type="InterPro" id="IPR002110">
    <property type="entry name" value="Ankyrin_rpt"/>
</dbReference>
<comment type="caution">
    <text evidence="5">The sequence shown here is derived from an EMBL/GenBank/DDBJ whole genome shotgun (WGS) entry which is preliminary data.</text>
</comment>
<dbReference type="EMBL" id="JAGPNK010000004">
    <property type="protein sequence ID" value="KAH7322552.1"/>
    <property type="molecule type" value="Genomic_DNA"/>
</dbReference>
<dbReference type="Gene3D" id="1.25.40.20">
    <property type="entry name" value="Ankyrin repeat-containing domain"/>
    <property type="match status" value="3"/>
</dbReference>
<dbReference type="Pfam" id="PF12796">
    <property type="entry name" value="Ank_2"/>
    <property type="match status" value="2"/>
</dbReference>
<dbReference type="InterPro" id="IPR051165">
    <property type="entry name" value="Multifunctional_ANK_Repeat"/>
</dbReference>
<protein>
    <submittedName>
        <fullName evidence="5">Ankyrin repeat-containing domain protein</fullName>
    </submittedName>
</protein>
<evidence type="ECO:0000313" key="5">
    <source>
        <dbReference type="EMBL" id="KAH7322552.1"/>
    </source>
</evidence>
<evidence type="ECO:0000256" key="3">
    <source>
        <dbReference type="PROSITE-ProRule" id="PRU00023"/>
    </source>
</evidence>
<dbReference type="AlphaFoldDB" id="A0A8K0SVA8"/>
<organism evidence="5 6">
    <name type="scientific">Stachybotrys elegans</name>
    <dbReference type="NCBI Taxonomy" id="80388"/>
    <lineage>
        <taxon>Eukaryota</taxon>
        <taxon>Fungi</taxon>
        <taxon>Dikarya</taxon>
        <taxon>Ascomycota</taxon>
        <taxon>Pezizomycotina</taxon>
        <taxon>Sordariomycetes</taxon>
        <taxon>Hypocreomycetidae</taxon>
        <taxon>Hypocreales</taxon>
        <taxon>Stachybotryaceae</taxon>
        <taxon>Stachybotrys</taxon>
    </lineage>
</organism>
<evidence type="ECO:0000256" key="1">
    <source>
        <dbReference type="ARBA" id="ARBA00022737"/>
    </source>
</evidence>
<feature type="repeat" description="ANK" evidence="3">
    <location>
        <begin position="814"/>
        <end position="846"/>
    </location>
</feature>
<dbReference type="Pfam" id="PF00023">
    <property type="entry name" value="Ank"/>
    <property type="match status" value="1"/>
</dbReference>
<proteinExistence type="predicted"/>
<reference evidence="5" key="1">
    <citation type="journal article" date="2021" name="Nat. Commun.">
        <title>Genetic determinants of endophytism in the Arabidopsis root mycobiome.</title>
        <authorList>
            <person name="Mesny F."/>
            <person name="Miyauchi S."/>
            <person name="Thiergart T."/>
            <person name="Pickel B."/>
            <person name="Atanasova L."/>
            <person name="Karlsson M."/>
            <person name="Huettel B."/>
            <person name="Barry K.W."/>
            <person name="Haridas S."/>
            <person name="Chen C."/>
            <person name="Bauer D."/>
            <person name="Andreopoulos W."/>
            <person name="Pangilinan J."/>
            <person name="LaButti K."/>
            <person name="Riley R."/>
            <person name="Lipzen A."/>
            <person name="Clum A."/>
            <person name="Drula E."/>
            <person name="Henrissat B."/>
            <person name="Kohler A."/>
            <person name="Grigoriev I.V."/>
            <person name="Martin F.M."/>
            <person name="Hacquard S."/>
        </authorList>
    </citation>
    <scope>NUCLEOTIDE SEQUENCE</scope>
    <source>
        <strain evidence="5">MPI-CAGE-CH-0235</strain>
    </source>
</reference>
<dbReference type="InterPro" id="IPR036770">
    <property type="entry name" value="Ankyrin_rpt-contain_sf"/>
</dbReference>
<keyword evidence="6" id="KW-1185">Reference proteome</keyword>
<keyword evidence="1" id="KW-0677">Repeat</keyword>
<gene>
    <name evidence="5" type="ORF">B0I35DRAFT_183521</name>
</gene>